<keyword evidence="2" id="KW-0245">EGF-like domain</keyword>
<dbReference type="SUPFAM" id="SSF100895">
    <property type="entry name" value="Kazal-type serine protease inhibitors"/>
    <property type="match status" value="1"/>
</dbReference>
<evidence type="ECO:0000256" key="4">
    <source>
        <dbReference type="SAM" id="SignalP"/>
    </source>
</evidence>
<dbReference type="Proteomes" id="UP000594262">
    <property type="component" value="Unplaced"/>
</dbReference>
<name>A0A7M5ULK8_9CNID</name>
<feature type="domain" description="MAM" evidence="7">
    <location>
        <begin position="28"/>
        <end position="177"/>
    </location>
</feature>
<dbReference type="CDD" id="cd06263">
    <property type="entry name" value="MAM"/>
    <property type="match status" value="2"/>
</dbReference>
<evidence type="ECO:0000259" key="7">
    <source>
        <dbReference type="PROSITE" id="PS50060"/>
    </source>
</evidence>
<keyword evidence="4" id="KW-0732">Signal</keyword>
<dbReference type="InterPro" id="IPR001304">
    <property type="entry name" value="C-type_lectin-like"/>
</dbReference>
<dbReference type="EnsemblMetazoa" id="CLYHEMT000930.1">
    <property type="protein sequence ID" value="CLYHEMP000930.1"/>
    <property type="gene ID" value="CLYHEMG000930"/>
</dbReference>
<feature type="compositionally biased region" description="Polar residues" evidence="3">
    <location>
        <begin position="258"/>
        <end position="269"/>
    </location>
</feature>
<dbReference type="SMART" id="SM00137">
    <property type="entry name" value="MAM"/>
    <property type="match status" value="2"/>
</dbReference>
<dbReference type="SUPFAM" id="SSF49899">
    <property type="entry name" value="Concanavalin A-like lectins/glucanases"/>
    <property type="match status" value="2"/>
</dbReference>
<evidence type="ECO:0000256" key="3">
    <source>
        <dbReference type="SAM" id="MobiDB-lite"/>
    </source>
</evidence>
<dbReference type="SUPFAM" id="SSF56436">
    <property type="entry name" value="C-type lectin-like"/>
    <property type="match status" value="1"/>
</dbReference>
<evidence type="ECO:0000313" key="8">
    <source>
        <dbReference type="EnsemblMetazoa" id="CLYHEMP000930.1"/>
    </source>
</evidence>
<sequence length="1405" mass="155573">MELYSVLILLVAGSASYTNGIEPRKIFFQCDYETTTCGASYDWIKRTGSTPTPNTGPSTDATGIASRSYLYHEANIRPVGVVFYLIPIDSINGFCVEFYYHMYGVGMGKLNVELMNQQGIKKVLQLSGNQGNIWHKFNRTFIHTSGNVMLKFTAERGSSLESDIAIDEIKVASSCSVKTTQQTTTPSPTDSSQTTKATIQTTKRPFETTKSPHETTGTHTTTPSTSSSVTTTATTTLPVDTTQQSTTGSPSGTSQTPFETTTRASQTTVRPFETTRRPFETTRSPNETTGTHTTTPSTSSSVIFKCDFERDACNSSITSSKNWLRWSGRTPSSNTGPSTDATGSSLRYYLYYETSGGLFGSQALLHYRLSANSLSYCVEFSYHMYGSDMGRFEVYFTPESGLPRQLLTVSGNQGDQWRKARLTALNSNFPRASYVTLAFVATRGTSYMSDIAIDEIVVRTDRCTGPMAGLHFSRTPAPTQNMFTSHFSHSTEYGFVSIELKEPQTSVLSVINIDIRSQTNHGSYFSSLVAFTRMPSFLISQNMYILEGTPTTNIFQYGNLTIGNVISGTKCATHQFEKPFSSKPVVKITAGVFHSQRLPSQELVNAWLKSVSVTNFTVCTKEMIDFSGSRDVIINFVAASQTSDLLKEIHHIKIPKGDIQPNTTCIEKQLSNIFIDPPYVFTSVESPSEPAISWTKGISQSKVEICIAMSHATDTEIHLIVDGNISPCTNVSCPDHLECQVNKTNAKAFCGCIQRCDVHQEFCGSDRQTYDSFCRMNQLHCWRNGAESKSNVTIQHYGKCQVPTIQSGRTQLEANKEMPGLFCKYINIDPTNFINSQSSTLKVLLTSSLNQTSNNMKEASAAWSEDVTINGFKACIMVAGRHLHSEFDYPPSVHWTVFQKEYSPGKYSGSVMLDTWYTGTQCKEAMTINYLTDSIGEGNVFASAHHLEARNLQNAMTVWAEKTRRSSNYVSIRVCARELQNFDGVHKGVVIHWLYVPRKPLMPPHTSEHLYAEFPAMTITLGQENPVDCQNFTYNTRFPSLPNPAVIIGAVNTNIPYSYVYTASVYSQHDVAVWIEKIDRAKLTICLKSLRSSISRPLLKIGILVFPNLCPNGGSFRNGTCYHSMPNCASFSAAKAECQNKFGASLPIINNALQSTSVEERITGPSWLDLTKSSTGVWKWGDSTSLGFTKWYPGQPGSIPGHNCAVVNNTDGKNGWKVEDCTECKNVVCQKDADLVERSCDSFCSNGGTCSFTNGRLSCNCTERFYGVRCENSLEEVEGCSNYTMHNESWRNVHHNSTIQSNETSCDARFLTTGWHRFGGEAGTQLYNGCPAPGSCGTRSPGYLSQNVSIPLGDSRPVRIYFRTFYCGDDYGTVVITNCARFYTYKFLPISSIPYWSCNYGVCTI</sequence>
<comment type="caution">
    <text evidence="2">Lacks conserved residue(s) required for the propagation of feature annotation.</text>
</comment>
<feature type="domain" description="C-type lectin" evidence="6">
    <location>
        <begin position="1117"/>
        <end position="1230"/>
    </location>
</feature>
<feature type="compositionally biased region" description="Basic and acidic residues" evidence="3">
    <location>
        <begin position="204"/>
        <end position="213"/>
    </location>
</feature>
<feature type="compositionally biased region" description="Low complexity" evidence="3">
    <location>
        <begin position="179"/>
        <end position="195"/>
    </location>
</feature>
<evidence type="ECO:0000259" key="5">
    <source>
        <dbReference type="PROSITE" id="PS50026"/>
    </source>
</evidence>
<keyword evidence="1 2" id="KW-1015">Disulfide bond</keyword>
<proteinExistence type="predicted"/>
<evidence type="ECO:0000256" key="1">
    <source>
        <dbReference type="ARBA" id="ARBA00023157"/>
    </source>
</evidence>
<dbReference type="SMART" id="SM00034">
    <property type="entry name" value="CLECT"/>
    <property type="match status" value="1"/>
</dbReference>
<dbReference type="InterPro" id="IPR036058">
    <property type="entry name" value="Kazal_dom_sf"/>
</dbReference>
<evidence type="ECO:0000259" key="6">
    <source>
        <dbReference type="PROSITE" id="PS50041"/>
    </source>
</evidence>
<dbReference type="SUPFAM" id="SSF57196">
    <property type="entry name" value="EGF/Laminin"/>
    <property type="match status" value="1"/>
</dbReference>
<keyword evidence="9" id="KW-1185">Reference proteome</keyword>
<dbReference type="InterPro" id="IPR000742">
    <property type="entry name" value="EGF"/>
</dbReference>
<dbReference type="InterPro" id="IPR051560">
    <property type="entry name" value="MAM_domain-containing"/>
</dbReference>
<dbReference type="InterPro" id="IPR013320">
    <property type="entry name" value="ConA-like_dom_sf"/>
</dbReference>
<dbReference type="PROSITE" id="PS00022">
    <property type="entry name" value="EGF_1"/>
    <property type="match status" value="1"/>
</dbReference>
<organism evidence="8 9">
    <name type="scientific">Clytia hemisphaerica</name>
    <dbReference type="NCBI Taxonomy" id="252671"/>
    <lineage>
        <taxon>Eukaryota</taxon>
        <taxon>Metazoa</taxon>
        <taxon>Cnidaria</taxon>
        <taxon>Hydrozoa</taxon>
        <taxon>Hydroidolina</taxon>
        <taxon>Leptothecata</taxon>
        <taxon>Obeliida</taxon>
        <taxon>Clytiidae</taxon>
        <taxon>Clytia</taxon>
    </lineage>
</organism>
<evidence type="ECO:0000313" key="9">
    <source>
        <dbReference type="Proteomes" id="UP000594262"/>
    </source>
</evidence>
<protein>
    <submittedName>
        <fullName evidence="8">Uncharacterized protein</fullName>
    </submittedName>
</protein>
<feature type="disulfide bond" evidence="2">
    <location>
        <begin position="1261"/>
        <end position="1270"/>
    </location>
</feature>
<dbReference type="PANTHER" id="PTHR23282:SF101">
    <property type="entry name" value="MAM DOMAIN-CONTAINING PROTEIN"/>
    <property type="match status" value="1"/>
</dbReference>
<dbReference type="OrthoDB" id="5947927at2759"/>
<dbReference type="InterPro" id="IPR016186">
    <property type="entry name" value="C-type_lectin-like/link_sf"/>
</dbReference>
<dbReference type="InterPro" id="IPR000998">
    <property type="entry name" value="MAM_dom"/>
</dbReference>
<dbReference type="PROSITE" id="PS50060">
    <property type="entry name" value="MAM_2"/>
    <property type="match status" value="2"/>
</dbReference>
<feature type="region of interest" description="Disordered" evidence="3">
    <location>
        <begin position="176"/>
        <end position="299"/>
    </location>
</feature>
<dbReference type="Gene3D" id="3.30.60.30">
    <property type="match status" value="1"/>
</dbReference>
<dbReference type="PROSITE" id="PS50026">
    <property type="entry name" value="EGF_3"/>
    <property type="match status" value="1"/>
</dbReference>
<feature type="compositionally biased region" description="Low complexity" evidence="3">
    <location>
        <begin position="214"/>
        <end position="257"/>
    </location>
</feature>
<dbReference type="Gene3D" id="2.10.25.10">
    <property type="entry name" value="Laminin"/>
    <property type="match status" value="1"/>
</dbReference>
<feature type="domain" description="MAM" evidence="7">
    <location>
        <begin position="304"/>
        <end position="465"/>
    </location>
</feature>
<dbReference type="PROSITE" id="PS50041">
    <property type="entry name" value="C_TYPE_LECTIN_2"/>
    <property type="match status" value="1"/>
</dbReference>
<dbReference type="CDD" id="cd00037">
    <property type="entry name" value="CLECT"/>
    <property type="match status" value="1"/>
</dbReference>
<feature type="compositionally biased region" description="Low complexity" evidence="3">
    <location>
        <begin position="288"/>
        <end position="299"/>
    </location>
</feature>
<dbReference type="InterPro" id="IPR016187">
    <property type="entry name" value="CTDL_fold"/>
</dbReference>
<dbReference type="GO" id="GO:0016020">
    <property type="term" value="C:membrane"/>
    <property type="evidence" value="ECO:0007669"/>
    <property type="project" value="InterPro"/>
</dbReference>
<feature type="signal peptide" evidence="4">
    <location>
        <begin position="1"/>
        <end position="20"/>
    </location>
</feature>
<dbReference type="Gene3D" id="2.60.120.200">
    <property type="match status" value="2"/>
</dbReference>
<dbReference type="Gene3D" id="3.10.100.10">
    <property type="entry name" value="Mannose-Binding Protein A, subunit A"/>
    <property type="match status" value="1"/>
</dbReference>
<feature type="chain" id="PRO_5029549130" evidence="4">
    <location>
        <begin position="21"/>
        <end position="1405"/>
    </location>
</feature>
<evidence type="ECO:0000256" key="2">
    <source>
        <dbReference type="PROSITE-ProRule" id="PRU00076"/>
    </source>
</evidence>
<dbReference type="PANTHER" id="PTHR23282">
    <property type="entry name" value="APICAL ENDOSOMAL GLYCOPROTEIN PRECURSOR"/>
    <property type="match status" value="1"/>
</dbReference>
<feature type="domain" description="EGF-like" evidence="5">
    <location>
        <begin position="1236"/>
        <end position="1271"/>
    </location>
</feature>
<feature type="disulfide bond" evidence="2">
    <location>
        <begin position="1240"/>
        <end position="1250"/>
    </location>
</feature>
<dbReference type="CDD" id="cd00054">
    <property type="entry name" value="EGF_CA"/>
    <property type="match status" value="1"/>
</dbReference>
<reference evidence="8" key="1">
    <citation type="submission" date="2021-01" db="UniProtKB">
        <authorList>
            <consortium name="EnsemblMetazoa"/>
        </authorList>
    </citation>
    <scope>IDENTIFICATION</scope>
</reference>
<accession>A0A7M5ULK8</accession>
<dbReference type="Pfam" id="PF00629">
    <property type="entry name" value="MAM"/>
    <property type="match status" value="2"/>
</dbReference>